<dbReference type="PANTHER" id="PTHR33744:SF1">
    <property type="entry name" value="DNA-BINDING TRANSCRIPTIONAL ACTIVATOR ADER"/>
    <property type="match status" value="1"/>
</dbReference>
<protein>
    <submittedName>
        <fullName evidence="4">Helix-turn-helix domain-containing protein</fullName>
    </submittedName>
</protein>
<evidence type="ECO:0000259" key="3">
    <source>
        <dbReference type="Pfam" id="PF25906"/>
    </source>
</evidence>
<name>A0ABU7KIX5_9ACTN</name>
<dbReference type="Pfam" id="PF13556">
    <property type="entry name" value="HTH_30"/>
    <property type="match status" value="1"/>
</dbReference>
<comment type="caution">
    <text evidence="4">The sequence shown here is derived from an EMBL/GenBank/DDBJ whole genome shotgun (WGS) entry which is preliminary data.</text>
</comment>
<dbReference type="InterPro" id="IPR051448">
    <property type="entry name" value="CdaR-like_regulators"/>
</dbReference>
<feature type="compositionally biased region" description="Basic and acidic residues" evidence="1">
    <location>
        <begin position="1"/>
        <end position="11"/>
    </location>
</feature>
<dbReference type="Pfam" id="PF25906">
    <property type="entry name" value="PucR-like_N"/>
    <property type="match status" value="1"/>
</dbReference>
<dbReference type="InterPro" id="IPR025736">
    <property type="entry name" value="PucR_C-HTH_dom"/>
</dbReference>
<dbReference type="EMBL" id="JAUUCC010000003">
    <property type="protein sequence ID" value="MEE2049228.1"/>
    <property type="molecule type" value="Genomic_DNA"/>
</dbReference>
<dbReference type="PANTHER" id="PTHR33744">
    <property type="entry name" value="CARBOHYDRATE DIACID REGULATOR"/>
    <property type="match status" value="1"/>
</dbReference>
<sequence>MTHPLREDRGTEPFSRIPPELGARLRAQVPSLVEEALEDLRHRSREHSAPLGPADAERLRRALTAGVHGFLDRVEVGGPSPALADALASEFRALGAAEARHGRTLECLHTGMRAAAAVAWRRLAAADALTREHMGVVGEAIFVFQEEVSGAAAEGHARVRGAGADALHRRRVRLLEALLAETGTEYDARAVSALAGAARWRAPERVAVALLLPDGPAGRTTALPPDVLADLDRAEPCALVPDPEGPGRLRSLERSLRGADAVLGPSVPLDRVPVSLARARDLAELVRAGLVTGGGVLRWSDHLPALLLTRDPALVGEMARTRLAPLAGLRAPQRERMADTLLAWLESGLNANEAADRLRIHPQTVRYRMRQLEELFGERLRDPAERFELELVLRARGLLGPLAEGGG</sequence>
<gene>
    <name evidence="4" type="ORF">Q8A49_01805</name>
</gene>
<dbReference type="Proteomes" id="UP001348641">
    <property type="component" value="Unassembled WGS sequence"/>
</dbReference>
<feature type="region of interest" description="Disordered" evidence="1">
    <location>
        <begin position="1"/>
        <end position="21"/>
    </location>
</feature>
<dbReference type="RefSeq" id="WP_330156523.1">
    <property type="nucleotide sequence ID" value="NZ_BAAAJA010000010.1"/>
</dbReference>
<evidence type="ECO:0000313" key="5">
    <source>
        <dbReference type="Proteomes" id="UP001348641"/>
    </source>
</evidence>
<feature type="domain" description="PucR C-terminal helix-turn-helix" evidence="2">
    <location>
        <begin position="338"/>
        <end position="395"/>
    </location>
</feature>
<proteinExistence type="predicted"/>
<dbReference type="InterPro" id="IPR058663">
    <property type="entry name" value="PucR-like_N"/>
</dbReference>
<feature type="domain" description="PucR-like N-terminal" evidence="3">
    <location>
        <begin position="14"/>
        <end position="179"/>
    </location>
</feature>
<reference evidence="4 5" key="1">
    <citation type="submission" date="2023-07" db="EMBL/GenBank/DDBJ databases">
        <authorList>
            <person name="Girao M."/>
            <person name="Carvalho M.F."/>
        </authorList>
    </citation>
    <scope>NUCLEOTIDE SEQUENCE [LARGE SCALE GENOMIC DNA]</scope>
    <source>
        <strain evidence="4 5">66/93</strain>
    </source>
</reference>
<evidence type="ECO:0000313" key="4">
    <source>
        <dbReference type="EMBL" id="MEE2049228.1"/>
    </source>
</evidence>
<evidence type="ECO:0000259" key="2">
    <source>
        <dbReference type="Pfam" id="PF13556"/>
    </source>
</evidence>
<evidence type="ECO:0000256" key="1">
    <source>
        <dbReference type="SAM" id="MobiDB-lite"/>
    </source>
</evidence>
<accession>A0ABU7KIX5</accession>
<dbReference type="Gene3D" id="1.10.10.2840">
    <property type="entry name" value="PucR C-terminal helix-turn-helix domain"/>
    <property type="match status" value="1"/>
</dbReference>
<organism evidence="4 5">
    <name type="scientific">Nocardiopsis tropica</name>
    <dbReference type="NCBI Taxonomy" id="109330"/>
    <lineage>
        <taxon>Bacteria</taxon>
        <taxon>Bacillati</taxon>
        <taxon>Actinomycetota</taxon>
        <taxon>Actinomycetes</taxon>
        <taxon>Streptosporangiales</taxon>
        <taxon>Nocardiopsidaceae</taxon>
        <taxon>Nocardiopsis</taxon>
    </lineage>
</organism>
<dbReference type="InterPro" id="IPR042070">
    <property type="entry name" value="PucR_C-HTH_sf"/>
</dbReference>